<feature type="domain" description="LysM" evidence="2">
    <location>
        <begin position="2"/>
        <end position="45"/>
    </location>
</feature>
<dbReference type="RefSeq" id="WP_038083410.1">
    <property type="nucleotide sequence ID" value="NZ_JMIR01000001.1"/>
</dbReference>
<gene>
    <name evidence="4" type="ORF">EL26_00970</name>
</gene>
<dbReference type="CDD" id="cd00118">
    <property type="entry name" value="LysM"/>
    <property type="match status" value="2"/>
</dbReference>
<accession>A0A074LXK7</accession>
<dbReference type="PANTHER" id="PTHR46066">
    <property type="entry name" value="CHITINASE DOMAIN-CONTAINING PROTEIN 1 FAMILY MEMBER"/>
    <property type="match status" value="1"/>
</dbReference>
<feature type="domain" description="GH18" evidence="3">
    <location>
        <begin position="110"/>
        <end position="425"/>
    </location>
</feature>
<proteinExistence type="predicted"/>
<dbReference type="PANTHER" id="PTHR46066:SF2">
    <property type="entry name" value="CHITINASE DOMAIN-CONTAINING PROTEIN 1"/>
    <property type="match status" value="1"/>
</dbReference>
<dbReference type="GO" id="GO:0016798">
    <property type="term" value="F:hydrolase activity, acting on glycosyl bonds"/>
    <property type="evidence" value="ECO:0007669"/>
    <property type="project" value="UniProtKB-KW"/>
</dbReference>
<reference evidence="4 5" key="1">
    <citation type="journal article" date="2013" name="Int. J. Syst. Evol. Microbiol.">
        <title>Tumebacillus flagellatus sp. nov., an alpha-amylase/pullulanase-producing bacterium isolated from cassava wastewater.</title>
        <authorList>
            <person name="Wang Q."/>
            <person name="Xie N."/>
            <person name="Qin Y."/>
            <person name="Shen N."/>
            <person name="Zhu J."/>
            <person name="Mi H."/>
            <person name="Huang R."/>
        </authorList>
    </citation>
    <scope>NUCLEOTIDE SEQUENCE [LARGE SCALE GENOMIC DNA]</scope>
    <source>
        <strain evidence="4 5">GST4</strain>
    </source>
</reference>
<dbReference type="PROSITE" id="PS51910">
    <property type="entry name" value="GH18_2"/>
    <property type="match status" value="1"/>
</dbReference>
<dbReference type="SUPFAM" id="SSF51445">
    <property type="entry name" value="(Trans)glycosidases"/>
    <property type="match status" value="1"/>
</dbReference>
<evidence type="ECO:0000259" key="3">
    <source>
        <dbReference type="PROSITE" id="PS51910"/>
    </source>
</evidence>
<dbReference type="GO" id="GO:0005975">
    <property type="term" value="P:carbohydrate metabolic process"/>
    <property type="evidence" value="ECO:0007669"/>
    <property type="project" value="InterPro"/>
</dbReference>
<dbReference type="SUPFAM" id="SSF54106">
    <property type="entry name" value="LysM domain"/>
    <property type="match status" value="2"/>
</dbReference>
<evidence type="ECO:0000313" key="4">
    <source>
        <dbReference type="EMBL" id="KEO85160.1"/>
    </source>
</evidence>
<dbReference type="InterPro" id="IPR029070">
    <property type="entry name" value="Chitinase_insertion_sf"/>
</dbReference>
<dbReference type="InterPro" id="IPR011583">
    <property type="entry name" value="Chitinase_II/V-like_cat"/>
</dbReference>
<dbReference type="OrthoDB" id="9769314at2"/>
<dbReference type="eggNOG" id="COG3858">
    <property type="taxonomic scope" value="Bacteria"/>
</dbReference>
<protein>
    <recommendedName>
        <fullName evidence="6">LysM domain-containing protein</fullName>
    </recommendedName>
</protein>
<feature type="domain" description="LysM" evidence="2">
    <location>
        <begin position="54"/>
        <end position="98"/>
    </location>
</feature>
<dbReference type="GO" id="GO:0008061">
    <property type="term" value="F:chitin binding"/>
    <property type="evidence" value="ECO:0007669"/>
    <property type="project" value="InterPro"/>
</dbReference>
<dbReference type="SMART" id="SM00636">
    <property type="entry name" value="Glyco_18"/>
    <property type="match status" value="1"/>
</dbReference>
<dbReference type="AlphaFoldDB" id="A0A074LXK7"/>
<dbReference type="InterPro" id="IPR001223">
    <property type="entry name" value="Glyco_hydro18_cat"/>
</dbReference>
<dbReference type="Proteomes" id="UP000027931">
    <property type="component" value="Unassembled WGS sequence"/>
</dbReference>
<dbReference type="STRING" id="1157490.EL26_00970"/>
<keyword evidence="1" id="KW-0326">Glycosidase</keyword>
<dbReference type="InterPro" id="IPR036779">
    <property type="entry name" value="LysM_dom_sf"/>
</dbReference>
<dbReference type="Gene3D" id="3.20.20.80">
    <property type="entry name" value="Glycosidases"/>
    <property type="match status" value="1"/>
</dbReference>
<sequence length="425" mass="47441">MYVHVVKKGENLHAIARAVGVEADSIVDVNGMEADPLVPGTTLLVPTGVPTLLQTYTVQESDSLRKIANQFHIPEKILLAANQKLARDSLPVGRVLTVPLPVLHKKRMEVNLRLEVQGEYEEMATLDDAAEHISSLSLAAALVSEEGELSLPPLYESRKQTVRPVSRLLLVAPEDDEASARVVMYGPSRREFFQQVRPWLDQDEFAGIHLEFTNLPPSARLAFVGFVRELALRVHQKRGKLYLAVPPHQHDDPEHPRHGAYDIGVLQTFVDRIVWNAEDCGGRVDGPPMALSPLHLVRRSLAYATGRVPRRKLLLGMPFYGFDWAVPYQSDRIASLVLHGPEVNPDLVQEAPKQIHWDDRAMSPMYTYRAEDGQQRQVWYEDLRSIAAKLCLVHELGLAGVSVQVQGMAMPGVWPLLSDAFEIGN</sequence>
<dbReference type="InterPro" id="IPR017853">
    <property type="entry name" value="GH"/>
</dbReference>
<dbReference type="eggNOG" id="COG1388">
    <property type="taxonomic scope" value="Bacteria"/>
</dbReference>
<dbReference type="Gene3D" id="3.10.50.10">
    <property type="match status" value="1"/>
</dbReference>
<dbReference type="InterPro" id="IPR018392">
    <property type="entry name" value="LysM"/>
</dbReference>
<dbReference type="Gene3D" id="3.10.350.10">
    <property type="entry name" value="LysM domain"/>
    <property type="match status" value="2"/>
</dbReference>
<evidence type="ECO:0000313" key="5">
    <source>
        <dbReference type="Proteomes" id="UP000027931"/>
    </source>
</evidence>
<dbReference type="Pfam" id="PF01476">
    <property type="entry name" value="LysM"/>
    <property type="match status" value="2"/>
</dbReference>
<comment type="caution">
    <text evidence="4">The sequence shown here is derived from an EMBL/GenBank/DDBJ whole genome shotgun (WGS) entry which is preliminary data.</text>
</comment>
<evidence type="ECO:0000256" key="1">
    <source>
        <dbReference type="ARBA" id="ARBA00023295"/>
    </source>
</evidence>
<organism evidence="4 5">
    <name type="scientific">Tumebacillus flagellatus</name>
    <dbReference type="NCBI Taxonomy" id="1157490"/>
    <lineage>
        <taxon>Bacteria</taxon>
        <taxon>Bacillati</taxon>
        <taxon>Bacillota</taxon>
        <taxon>Bacilli</taxon>
        <taxon>Bacillales</taxon>
        <taxon>Alicyclobacillaceae</taxon>
        <taxon>Tumebacillus</taxon>
    </lineage>
</organism>
<keyword evidence="1" id="KW-0378">Hydrolase</keyword>
<dbReference type="EMBL" id="JMIR01000001">
    <property type="protein sequence ID" value="KEO85160.1"/>
    <property type="molecule type" value="Genomic_DNA"/>
</dbReference>
<dbReference type="Pfam" id="PF00704">
    <property type="entry name" value="Glyco_hydro_18"/>
    <property type="match status" value="1"/>
</dbReference>
<dbReference type="PROSITE" id="PS51782">
    <property type="entry name" value="LYSM"/>
    <property type="match status" value="2"/>
</dbReference>
<evidence type="ECO:0008006" key="6">
    <source>
        <dbReference type="Google" id="ProtNLM"/>
    </source>
</evidence>
<dbReference type="SMART" id="SM00257">
    <property type="entry name" value="LysM"/>
    <property type="match status" value="2"/>
</dbReference>
<keyword evidence="5" id="KW-1185">Reference proteome</keyword>
<name>A0A074LXK7_9BACL</name>
<evidence type="ECO:0000259" key="2">
    <source>
        <dbReference type="PROSITE" id="PS51782"/>
    </source>
</evidence>